<gene>
    <name evidence="1" type="ORF">AVEN_218840_1</name>
</gene>
<accession>A0A4Y2HRG2</accession>
<evidence type="ECO:0000313" key="2">
    <source>
        <dbReference type="Proteomes" id="UP000499080"/>
    </source>
</evidence>
<dbReference type="AlphaFoldDB" id="A0A4Y2HRG2"/>
<evidence type="ECO:0000313" key="1">
    <source>
        <dbReference type="EMBL" id="GBM67981.1"/>
    </source>
</evidence>
<reference evidence="1 2" key="1">
    <citation type="journal article" date="2019" name="Sci. Rep.">
        <title>Orb-weaving spider Araneus ventricosus genome elucidates the spidroin gene catalogue.</title>
        <authorList>
            <person name="Kono N."/>
            <person name="Nakamura H."/>
            <person name="Ohtoshi R."/>
            <person name="Moran D.A.P."/>
            <person name="Shinohara A."/>
            <person name="Yoshida Y."/>
            <person name="Fujiwara M."/>
            <person name="Mori M."/>
            <person name="Tomita M."/>
            <person name="Arakawa K."/>
        </authorList>
    </citation>
    <scope>NUCLEOTIDE SEQUENCE [LARGE SCALE GENOMIC DNA]</scope>
</reference>
<dbReference type="EMBL" id="BGPR01002116">
    <property type="protein sequence ID" value="GBM67981.1"/>
    <property type="molecule type" value="Genomic_DNA"/>
</dbReference>
<proteinExistence type="predicted"/>
<name>A0A4Y2HRG2_ARAVE</name>
<organism evidence="1 2">
    <name type="scientific">Araneus ventricosus</name>
    <name type="common">Orbweaver spider</name>
    <name type="synonym">Epeira ventricosa</name>
    <dbReference type="NCBI Taxonomy" id="182803"/>
    <lineage>
        <taxon>Eukaryota</taxon>
        <taxon>Metazoa</taxon>
        <taxon>Ecdysozoa</taxon>
        <taxon>Arthropoda</taxon>
        <taxon>Chelicerata</taxon>
        <taxon>Arachnida</taxon>
        <taxon>Araneae</taxon>
        <taxon>Araneomorphae</taxon>
        <taxon>Entelegynae</taxon>
        <taxon>Araneoidea</taxon>
        <taxon>Araneidae</taxon>
        <taxon>Araneus</taxon>
    </lineage>
</organism>
<dbReference type="Proteomes" id="UP000499080">
    <property type="component" value="Unassembled WGS sequence"/>
</dbReference>
<comment type="caution">
    <text evidence="1">The sequence shown here is derived from an EMBL/GenBank/DDBJ whole genome shotgun (WGS) entry which is preliminary data.</text>
</comment>
<sequence length="115" mass="13348">MCLELCRSEFSKALYGCDWGMTMVSSVRDLCIPGNFEIPHISDMQRRELEDKQLICIQNCKQGCLKLQYKYITQKNKYAWRDTDDSQRGFNKNCILAHEIASDEPLAKMAEKLTC</sequence>
<keyword evidence="2" id="KW-1185">Reference proteome</keyword>
<protein>
    <submittedName>
        <fullName evidence="1">Uncharacterized protein</fullName>
    </submittedName>
</protein>